<dbReference type="InterPro" id="IPR011701">
    <property type="entry name" value="MFS"/>
</dbReference>
<evidence type="ECO:0000256" key="13">
    <source>
        <dbReference type="ARBA" id="ARBA00044919"/>
    </source>
</evidence>
<keyword evidence="22" id="KW-1185">Reference proteome</keyword>
<name>A0A066XIU0_COLSU</name>
<dbReference type="InterPro" id="IPR036259">
    <property type="entry name" value="MFS_trans_sf"/>
</dbReference>
<feature type="transmembrane region" description="Helical" evidence="19">
    <location>
        <begin position="358"/>
        <end position="376"/>
    </location>
</feature>
<feature type="transmembrane region" description="Helical" evidence="19">
    <location>
        <begin position="303"/>
        <end position="324"/>
    </location>
</feature>
<comment type="catalytic activity">
    <reaction evidence="14">
        <text>L-lysyl-glycine(out) = L-lysyl-glycine(in)</text>
        <dbReference type="Rhea" id="RHEA:79407"/>
        <dbReference type="ChEBI" id="CHEBI:191202"/>
    </reaction>
</comment>
<dbReference type="GO" id="GO:0022857">
    <property type="term" value="F:transmembrane transporter activity"/>
    <property type="evidence" value="ECO:0007669"/>
    <property type="project" value="InterPro"/>
</dbReference>
<evidence type="ECO:0000313" key="22">
    <source>
        <dbReference type="Proteomes" id="UP000027238"/>
    </source>
</evidence>
<dbReference type="STRING" id="1173701.A0A066XIU0"/>
<comment type="catalytic activity">
    <reaction evidence="8">
        <text>L-aspartyl-L-lysine(out) = L-aspartyl-L-lysine(in)</text>
        <dbReference type="Rhea" id="RHEA:79411"/>
        <dbReference type="ChEBI" id="CHEBI:229953"/>
    </reaction>
</comment>
<evidence type="ECO:0000256" key="7">
    <source>
        <dbReference type="ARBA" id="ARBA00044893"/>
    </source>
</evidence>
<comment type="catalytic activity">
    <reaction evidence="11">
        <text>L-arginyl-glycine(out) = L-arginyl-glycine(in)</text>
        <dbReference type="Rhea" id="RHEA:79391"/>
        <dbReference type="ChEBI" id="CHEBI:229955"/>
    </reaction>
</comment>
<comment type="catalytic activity">
    <reaction evidence="3">
        <text>L-histidyl-glycine(out) = L-histidyl-glycine(in)</text>
        <dbReference type="Rhea" id="RHEA:79395"/>
        <dbReference type="ChEBI" id="CHEBI:229957"/>
    </reaction>
</comment>
<evidence type="ECO:0000256" key="1">
    <source>
        <dbReference type="ARBA" id="ARBA00004141"/>
    </source>
</evidence>
<evidence type="ECO:0000256" key="17">
    <source>
        <dbReference type="ARBA" id="ARBA00045709"/>
    </source>
</evidence>
<evidence type="ECO:0000256" key="19">
    <source>
        <dbReference type="SAM" id="Phobius"/>
    </source>
</evidence>
<evidence type="ECO:0000256" key="18">
    <source>
        <dbReference type="ARBA" id="ARBA00046376"/>
    </source>
</evidence>
<dbReference type="PANTHER" id="PTHR23512:SF12">
    <property type="entry name" value="TRANSPORTER, PUTATIVE (AFU_ORTHOLOGUE AFUA_4G00260)-RELATED"/>
    <property type="match status" value="1"/>
</dbReference>
<comment type="catalytic activity">
    <reaction evidence="9">
        <text>L-arginyl-L-alpha-amino acid(out) = L-arginyl-L-alpha-amino acid(in)</text>
        <dbReference type="Rhea" id="RHEA:79371"/>
        <dbReference type="ChEBI" id="CHEBI:84315"/>
    </reaction>
</comment>
<feature type="transmembrane region" description="Helical" evidence="19">
    <location>
        <begin position="427"/>
        <end position="451"/>
    </location>
</feature>
<evidence type="ECO:0000256" key="14">
    <source>
        <dbReference type="ARBA" id="ARBA00044924"/>
    </source>
</evidence>
<comment type="catalytic activity">
    <reaction evidence="2">
        <text>L-lysyl-L-alanine(out) = L-lysyl-L-alanine(in)</text>
        <dbReference type="Rhea" id="RHEA:79399"/>
        <dbReference type="ChEBI" id="CHEBI:229954"/>
    </reaction>
</comment>
<evidence type="ECO:0000256" key="10">
    <source>
        <dbReference type="ARBA" id="ARBA00044900"/>
    </source>
</evidence>
<dbReference type="eggNOG" id="KOG4686">
    <property type="taxonomic scope" value="Eukaryota"/>
</dbReference>
<comment type="subcellular location">
    <subcellularLocation>
        <location evidence="1">Membrane</location>
        <topology evidence="1">Multi-pass membrane protein</topology>
    </subcellularLocation>
</comment>
<organism evidence="21 22">
    <name type="scientific">Colletotrichum sublineola</name>
    <name type="common">Sorghum anthracnose fungus</name>
    <dbReference type="NCBI Taxonomy" id="1173701"/>
    <lineage>
        <taxon>Eukaryota</taxon>
        <taxon>Fungi</taxon>
        <taxon>Dikarya</taxon>
        <taxon>Ascomycota</taxon>
        <taxon>Pezizomycotina</taxon>
        <taxon>Sordariomycetes</taxon>
        <taxon>Hypocreomycetidae</taxon>
        <taxon>Glomerellales</taxon>
        <taxon>Glomerellaceae</taxon>
        <taxon>Colletotrichum</taxon>
        <taxon>Colletotrichum graminicola species complex</taxon>
    </lineage>
</organism>
<gene>
    <name evidence="21" type="ORF">CSUB01_05891</name>
</gene>
<proteinExistence type="predicted"/>
<comment type="catalytic activity">
    <reaction evidence="13">
        <text>L-alanyl-L-lysine(out) = L-alanyl-L-lysine(in)</text>
        <dbReference type="Rhea" id="RHEA:79415"/>
        <dbReference type="ChEBI" id="CHEBI:192470"/>
    </reaction>
</comment>
<reference evidence="22" key="1">
    <citation type="journal article" date="2014" name="Genome Announc.">
        <title>Draft genome sequence of Colletotrichum sublineola, a destructive pathogen of cultivated sorghum.</title>
        <authorList>
            <person name="Baroncelli R."/>
            <person name="Sanz-Martin J.M."/>
            <person name="Rech G.E."/>
            <person name="Sukno S.A."/>
            <person name="Thon M.R."/>
        </authorList>
    </citation>
    <scope>NUCLEOTIDE SEQUENCE [LARGE SCALE GENOMIC DNA]</scope>
    <source>
        <strain evidence="22">TX430BB</strain>
    </source>
</reference>
<evidence type="ECO:0000256" key="11">
    <source>
        <dbReference type="ARBA" id="ARBA00044903"/>
    </source>
</evidence>
<comment type="catalytic activity">
    <reaction evidence="7">
        <text>L-alpha-aminoacyl-L-lysine(out) = L-alpha-aminoacyl-L-lysine(in)</text>
        <dbReference type="Rhea" id="RHEA:79383"/>
        <dbReference type="ChEBI" id="CHEBI:229966"/>
    </reaction>
</comment>
<feature type="transmembrane region" description="Helical" evidence="19">
    <location>
        <begin position="331"/>
        <end position="352"/>
    </location>
</feature>
<evidence type="ECO:0000256" key="16">
    <source>
        <dbReference type="ARBA" id="ARBA00045018"/>
    </source>
</evidence>
<feature type="transmembrane region" description="Helical" evidence="19">
    <location>
        <begin position="262"/>
        <end position="283"/>
    </location>
</feature>
<evidence type="ECO:0000256" key="6">
    <source>
        <dbReference type="ARBA" id="ARBA00044891"/>
    </source>
</evidence>
<dbReference type="Gene3D" id="1.20.1250.20">
    <property type="entry name" value="MFS general substrate transporter like domains"/>
    <property type="match status" value="2"/>
</dbReference>
<evidence type="ECO:0000256" key="15">
    <source>
        <dbReference type="ARBA" id="ARBA00044985"/>
    </source>
</evidence>
<comment type="caution">
    <text evidence="21">The sequence shown here is derived from an EMBL/GenBank/DDBJ whole genome shotgun (WGS) entry which is preliminary data.</text>
</comment>
<evidence type="ECO:0000256" key="2">
    <source>
        <dbReference type="ARBA" id="ARBA00044876"/>
    </source>
</evidence>
<comment type="subunit">
    <text evidence="18">Homodimer. Interacts with lysosomal protein GLMP (via lumenal domain); the interaction starts while both proteins are still in the endoplasmic reticulum and is required for stabilization of MFSD1 in lysosomes but has no direct effect on its targeting to lysosomes or transporter activity.</text>
</comment>
<feature type="transmembrane region" description="Helical" evidence="19">
    <location>
        <begin position="40"/>
        <end position="61"/>
    </location>
</feature>
<feature type="transmembrane region" description="Helical" evidence="19">
    <location>
        <begin position="205"/>
        <end position="225"/>
    </location>
</feature>
<dbReference type="Proteomes" id="UP000027238">
    <property type="component" value="Unassembled WGS sequence"/>
</dbReference>
<feature type="domain" description="Major facilitator superfamily (MFS) profile" evidence="20">
    <location>
        <begin position="46"/>
        <end position="448"/>
    </location>
</feature>
<protein>
    <recommendedName>
        <fullName evidence="15">Lysosomal dipeptide transporter MFSD1</fullName>
    </recommendedName>
    <alternativeName>
        <fullName evidence="16">Major facilitator superfamily domain-containing protein 1</fullName>
    </alternativeName>
</protein>
<dbReference type="PANTHER" id="PTHR23512">
    <property type="entry name" value="MAJOR FACILITATOR SUPERFAMILY DOMAIN-CONTAINING PROTEIN 1"/>
    <property type="match status" value="1"/>
</dbReference>
<evidence type="ECO:0000256" key="3">
    <source>
        <dbReference type="ARBA" id="ARBA00044878"/>
    </source>
</evidence>
<evidence type="ECO:0000313" key="21">
    <source>
        <dbReference type="EMBL" id="KDN68817.1"/>
    </source>
</evidence>
<dbReference type="InterPro" id="IPR052187">
    <property type="entry name" value="MFSD1"/>
</dbReference>
<dbReference type="InterPro" id="IPR020846">
    <property type="entry name" value="MFS_dom"/>
</dbReference>
<comment type="catalytic activity">
    <reaction evidence="6">
        <text>L-lysyl-L-alpha-amino acid(out) = L-lysyl-L-alpha-amino acid(in)</text>
        <dbReference type="Rhea" id="RHEA:79387"/>
        <dbReference type="ChEBI" id="CHEBI:229965"/>
    </reaction>
</comment>
<feature type="transmembrane region" description="Helical" evidence="19">
    <location>
        <begin position="114"/>
        <end position="133"/>
    </location>
</feature>
<evidence type="ECO:0000256" key="8">
    <source>
        <dbReference type="ARBA" id="ARBA00044898"/>
    </source>
</evidence>
<feature type="transmembrane region" description="Helical" evidence="19">
    <location>
        <begin position="492"/>
        <end position="512"/>
    </location>
</feature>
<evidence type="ECO:0000256" key="9">
    <source>
        <dbReference type="ARBA" id="ARBA00044899"/>
    </source>
</evidence>
<dbReference type="GO" id="GO:0016020">
    <property type="term" value="C:membrane"/>
    <property type="evidence" value="ECO:0007669"/>
    <property type="project" value="UniProtKB-SubCell"/>
</dbReference>
<keyword evidence="19" id="KW-0812">Transmembrane</keyword>
<evidence type="ECO:0000256" key="4">
    <source>
        <dbReference type="ARBA" id="ARBA00044881"/>
    </source>
</evidence>
<feature type="transmembrane region" description="Helical" evidence="19">
    <location>
        <begin position="82"/>
        <end position="102"/>
    </location>
</feature>
<dbReference type="SUPFAM" id="SSF103473">
    <property type="entry name" value="MFS general substrate transporter"/>
    <property type="match status" value="1"/>
</dbReference>
<comment type="catalytic activity">
    <reaction evidence="5">
        <text>L-alpha-aminoacyl-L-histidine(out) = L-alpha-aminoacyl-L-histidine(in)</text>
        <dbReference type="Rhea" id="RHEA:79375"/>
        <dbReference type="ChEBI" id="CHEBI:229967"/>
    </reaction>
</comment>
<dbReference type="Pfam" id="PF07690">
    <property type="entry name" value="MFS_1"/>
    <property type="match status" value="1"/>
</dbReference>
<sequence>MGAHTDLKSHTAKQPEDLVNELAGSSNSSTAEEAKPNPPLYWKLIAVFLISCISFGSSWSSGITGALKSTLKKELHINNKQFSLLEASEDFMVTLLILFAGIVTDKMGGAGAMLYGNIIYSVGSIIVAAAAQVRSFKLMIGGRVILALGDIATQVAQYKVFSSWFSPNNGFASTLGLELGIKKIGGFVGKSSANIIAKNTGNFAWVFWVSVFMNVFTNVLTLVFYRFNGIAHKKFGNVKDPATGEKLTEKSKRFQPKKVLELPWVFWAIMAFSLFQTSTAVVFSQNATELAEKRFKTDSITAGWYSAILQYAGFFLVPCIGVFIDVLGNRITLLAICGTGVFLAMALVNWASDTKGTAAAFGIYAIAFTLGPTTIIDSIRTSMWHGSTFGSAYAVKMAMNNAMNIIVRVVTGAIQDADKDSYENVTIVYVILAAASVLVSIMLIALSWWSVDLGNLQWTRKQRIAHGELWNERKRAFYEDNGARNKIISKTCFGALIVLILGAWAAYFWGVATGHNS</sequence>
<keyword evidence="19" id="KW-0472">Membrane</keyword>
<comment type="catalytic activity">
    <reaction evidence="4">
        <text>L-alpha-aminoacyl-L-arginine(out) = L-alpha-aminoacyl-L-arginine(in)</text>
        <dbReference type="Rhea" id="RHEA:79367"/>
        <dbReference type="ChEBI" id="CHEBI:229968"/>
    </reaction>
</comment>
<comment type="catalytic activity">
    <reaction evidence="12">
        <text>L-histidyl-L-alpha-amino acid(out) = L-histidyl-L-alpha-amino acid(in)</text>
        <dbReference type="Rhea" id="RHEA:79379"/>
        <dbReference type="ChEBI" id="CHEBI:229964"/>
    </reaction>
</comment>
<evidence type="ECO:0000256" key="12">
    <source>
        <dbReference type="ARBA" id="ARBA00044912"/>
    </source>
</evidence>
<dbReference type="OrthoDB" id="424834at2759"/>
<dbReference type="HOGENOM" id="CLU_024516_1_1_1"/>
<comment type="function">
    <text evidence="17">Lysosomal dipeptide uniporter that selectively exports lysine, arginine or histidine-containing dipeptides with a net positive charge from the lysosome lumen into the cytosol. Could play a role in a specific type of protein O-glycosylation indirectly regulating macrophages migration and tissue invasion. Also essential for liver homeostasis.</text>
</comment>
<accession>A0A066XIU0</accession>
<evidence type="ECO:0000256" key="5">
    <source>
        <dbReference type="ARBA" id="ARBA00044884"/>
    </source>
</evidence>
<dbReference type="OMA" id="FMNVFTN"/>
<dbReference type="EMBL" id="JMSE01000609">
    <property type="protein sequence ID" value="KDN68817.1"/>
    <property type="molecule type" value="Genomic_DNA"/>
</dbReference>
<dbReference type="AlphaFoldDB" id="A0A066XIU0"/>
<comment type="catalytic activity">
    <reaction evidence="10">
        <text>L-lysyl-L-lysine(out) = L-lysyl-L-lysine(in)</text>
        <dbReference type="Rhea" id="RHEA:79403"/>
        <dbReference type="ChEBI" id="CHEBI:229956"/>
    </reaction>
</comment>
<keyword evidence="19" id="KW-1133">Transmembrane helix</keyword>
<evidence type="ECO:0000259" key="20">
    <source>
        <dbReference type="PROSITE" id="PS50850"/>
    </source>
</evidence>
<dbReference type="PROSITE" id="PS50850">
    <property type="entry name" value="MFS"/>
    <property type="match status" value="1"/>
</dbReference>